<dbReference type="Proteomes" id="UP000031036">
    <property type="component" value="Unassembled WGS sequence"/>
</dbReference>
<proteinExistence type="predicted"/>
<dbReference type="OMA" id="AFLWLEH"/>
<evidence type="ECO:0000259" key="5">
    <source>
        <dbReference type="Pfam" id="PF22962"/>
    </source>
</evidence>
<dbReference type="OrthoDB" id="361283at2759"/>
<dbReference type="InterPro" id="IPR055099">
    <property type="entry name" value="Ig_NUP210_7th"/>
</dbReference>
<sequence length="1340" mass="145555">MALIALGSEFEVRTSGGPRPWVVDPSGYFSKLSYNESTHLLTRRYERKHVLSCGHSKGDMLISVQVGNEATDSNPVPAIAFANLRVCCAIPTSMSISFARDSKPSLPPCTVSSHALLESERSKLVLSAFGRCESGVMSASERRFDSISALVVVFSTDEPKLLVVEKTNTKESDVSEIFAVAVPQGRSGAIEIVAKAEKYLVGNDEADLPSALWTSVNANIVEMARAYPSEVLLWNEKTALKEVTILSGSGQFFIEDDFDEAVIDAHLDNDILRIRPVDMGSTRIPIVDVCFGNRFEVAVTVTDLHQIIIDAPNFVGVNEEVSLRLLVRNANGVAFSAEDVTAMKIEIDTDSSTLVTITREDPLNYRVQGVAVGAITLSASAKSASGDELRSLPHQLQVFGPLQLLPKVATLIPESVFQLEVIGGPQPTPPLTFNLNDSSVASVAGNGLIRSAKLGTATITGTIDVGYAASSKASVLVRVVSLRGIRIRVSSDRLEQGSLAWARFDGLSDDETPFAFGGAKYPLRVVWTLHTPAILEIVSPFGPSVSESADNQFQVFLRAVKPGQAQLHVSVHAHAKAKAQFVYGRVFESKVTITVVEPIQLLRPALRPHCIRITPSAQFQLKPNGADGTISLRVPQQYSSKISIGGDGDTVLKAAAVGDAVLELRHTSIAHNESTFIPVSVLPVHSIHLDPQTALPIAENNGVVVDSLPLGYRIALAISFRDHIGRVFDATNIEVEFRPHRWGKVLPVHSIHLDPQTALPIAENNGVVVDSLPLGYRIALAISFRDHIGRVFDATNIEVEFRPHRFDRTRITANDDKRLLNVDLVKPGETVLKVWDKHQPSVNTFIRLPVRNMILPSVSKFSVGDIICFKCLLACDAWGESAARSHFHFIAEHSGIAVAVEQGDAIVLAQVDTDQSIFTQVTIEPVDVIRFEHVPPFVSNIAHRRFVFPLKIGSTADSTNVHGCDQVDVQKLDGMRAPFECMVAFEDDAVIAATSLFVANALFESSSASYACVIQESGLGSSRALIENDTLNIIVSARWTGSAKMWKASTESTFYARFEVDHSEIHLNNVNSQKALITVYAPVSTIAYIKLEGCPADVIIIGKPKYITPRSTQYSIKLNVKSAFLWLEHLKGCNLTVSNELTGQEHSVALNVKSAFLWLEHLKGCNLTVSNELTGQEHSVAVIITLHGDVSKAVLHASEGILSYLTGLAGYSMMLIGTAVVTLSCIAFILAYQKGYRLLPYLVGDTYAAQPNVRGAFASDRFAPTPEYAGWRSMTCHAVPSPTSTSKSFTDSPHSLRRSFPNVGSVRTPLTHSGGSRGDTLLWRAKGSLNRPNAVHDLSY</sequence>
<keyword evidence="2" id="KW-0472">Membrane</keyword>
<keyword evidence="2" id="KW-1133">Transmembrane helix</keyword>
<evidence type="ECO:0000259" key="3">
    <source>
        <dbReference type="Pfam" id="PF22957"/>
    </source>
</evidence>
<evidence type="ECO:0000256" key="2">
    <source>
        <dbReference type="SAM" id="Phobius"/>
    </source>
</evidence>
<comment type="caution">
    <text evidence="7">The sequence shown here is derived from an EMBL/GenBank/DDBJ whole genome shotgun (WGS) entry which is preliminary data.</text>
</comment>
<feature type="domain" description="NUP210 Ig-like" evidence="5">
    <location>
        <begin position="2"/>
        <end position="89"/>
    </location>
</feature>
<evidence type="ECO:0000259" key="4">
    <source>
        <dbReference type="Pfam" id="PF22959"/>
    </source>
</evidence>
<dbReference type="Pfam" id="PF26181">
    <property type="entry name" value="Ig_NUP210_13th"/>
    <property type="match status" value="1"/>
</dbReference>
<feature type="domain" description="NUP210 Ig-like" evidence="6">
    <location>
        <begin position="481"/>
        <end position="595"/>
    </location>
</feature>
<dbReference type="STRING" id="6265.A0A0B2VYY1"/>
<accession>A0A0B2VYY1</accession>
<dbReference type="PANTHER" id="PTHR23019">
    <property type="entry name" value="NUCLEAR PORE MEMBRANE GLYCOPROTEIN GP210-RELATED"/>
    <property type="match status" value="1"/>
</dbReference>
<dbReference type="InterPro" id="IPR055094">
    <property type="entry name" value="NUP210_Ig15"/>
</dbReference>
<feature type="domain" description="NUP210 Ig-like" evidence="4">
    <location>
        <begin position="748"/>
        <end position="850"/>
    </location>
</feature>
<dbReference type="InterPro" id="IPR058779">
    <property type="entry name" value="Ig_NUP210_13th"/>
</dbReference>
<evidence type="ECO:0000256" key="1">
    <source>
        <dbReference type="SAM" id="MobiDB-lite"/>
    </source>
</evidence>
<dbReference type="Pfam" id="PF22962">
    <property type="entry name" value="Ig_NUP210_7th"/>
    <property type="match status" value="1"/>
</dbReference>
<dbReference type="Pfam" id="PF22957">
    <property type="entry name" value="NUP210_Ig"/>
    <property type="match status" value="1"/>
</dbReference>
<organism evidence="7 8">
    <name type="scientific">Toxocara canis</name>
    <name type="common">Canine roundworm</name>
    <dbReference type="NCBI Taxonomy" id="6265"/>
    <lineage>
        <taxon>Eukaryota</taxon>
        <taxon>Metazoa</taxon>
        <taxon>Ecdysozoa</taxon>
        <taxon>Nematoda</taxon>
        <taxon>Chromadorea</taxon>
        <taxon>Rhabditida</taxon>
        <taxon>Spirurina</taxon>
        <taxon>Ascaridomorpha</taxon>
        <taxon>Ascaridoidea</taxon>
        <taxon>Toxocaridae</taxon>
        <taxon>Toxocara</taxon>
    </lineage>
</organism>
<dbReference type="GO" id="GO:0005643">
    <property type="term" value="C:nuclear pore"/>
    <property type="evidence" value="ECO:0007669"/>
    <property type="project" value="TreeGrafter"/>
</dbReference>
<feature type="region of interest" description="Disordered" evidence="1">
    <location>
        <begin position="1282"/>
        <end position="1319"/>
    </location>
</feature>
<gene>
    <name evidence="7" type="primary">Nup210</name>
    <name evidence="7" type="ORF">Tcan_03686</name>
</gene>
<feature type="domain" description="NUP210 C-terminal Ig-like" evidence="3">
    <location>
        <begin position="927"/>
        <end position="1089"/>
    </location>
</feature>
<feature type="domain" description="NUP210 Ig-like" evidence="4">
    <location>
        <begin position="684"/>
        <end position="741"/>
    </location>
</feature>
<evidence type="ECO:0000259" key="6">
    <source>
        <dbReference type="Pfam" id="PF26181"/>
    </source>
</evidence>
<evidence type="ECO:0000313" key="7">
    <source>
        <dbReference type="EMBL" id="KHN86644.1"/>
    </source>
</evidence>
<dbReference type="Pfam" id="PF22959">
    <property type="entry name" value="Ig_NUP210_15th"/>
    <property type="match status" value="2"/>
</dbReference>
<protein>
    <submittedName>
        <fullName evidence="7">Nuclear pore membrane glycoprotein</fullName>
    </submittedName>
</protein>
<name>A0A0B2VYY1_TOXCA</name>
<feature type="transmembrane region" description="Helical" evidence="2">
    <location>
        <begin position="1208"/>
        <end position="1232"/>
    </location>
</feature>
<dbReference type="EMBL" id="JPKZ01000536">
    <property type="protein sequence ID" value="KHN86644.1"/>
    <property type="molecule type" value="Genomic_DNA"/>
</dbReference>
<dbReference type="InterPro" id="IPR045197">
    <property type="entry name" value="NUP210-like"/>
</dbReference>
<dbReference type="PANTHER" id="PTHR23019:SF0">
    <property type="entry name" value="NUCLEAR PORE MEMBRANE GLYCOPROTEIN 210"/>
    <property type="match status" value="1"/>
</dbReference>
<evidence type="ECO:0000313" key="8">
    <source>
        <dbReference type="Proteomes" id="UP000031036"/>
    </source>
</evidence>
<keyword evidence="8" id="KW-1185">Reference proteome</keyword>
<reference evidence="7 8" key="1">
    <citation type="submission" date="2014-11" db="EMBL/GenBank/DDBJ databases">
        <title>Genetic blueprint of the zoonotic pathogen Toxocara canis.</title>
        <authorList>
            <person name="Zhu X.-Q."/>
            <person name="Korhonen P.K."/>
            <person name="Cai H."/>
            <person name="Young N.D."/>
            <person name="Nejsum P."/>
            <person name="von Samson-Himmelstjerna G."/>
            <person name="Boag P.R."/>
            <person name="Tan P."/>
            <person name="Li Q."/>
            <person name="Min J."/>
            <person name="Yang Y."/>
            <person name="Wang X."/>
            <person name="Fang X."/>
            <person name="Hall R.S."/>
            <person name="Hofmann A."/>
            <person name="Sternberg P.W."/>
            <person name="Jex A.R."/>
            <person name="Gasser R.B."/>
        </authorList>
    </citation>
    <scope>NUCLEOTIDE SEQUENCE [LARGE SCALE GENOMIC DNA]</scope>
    <source>
        <strain evidence="7">PN_DK_2014</strain>
    </source>
</reference>
<keyword evidence="2" id="KW-0812">Transmembrane</keyword>
<dbReference type="InterPro" id="IPR055095">
    <property type="entry name" value="NUP210_Ig_C"/>
</dbReference>
<feature type="compositionally biased region" description="Polar residues" evidence="1">
    <location>
        <begin position="1282"/>
        <end position="1293"/>
    </location>
</feature>